<dbReference type="EMBL" id="OX459959">
    <property type="protein sequence ID" value="CAI9164732.1"/>
    <property type="molecule type" value="Genomic_DNA"/>
</dbReference>
<sequence length="208" mass="22277">MLKFLQPTNLQVVDPDKEGRLPTEEGSGSARKRRRRQAGESPPPSSQALAAAVLGRPPGLSAESEQVSAPDSRLAGPAELAKPPRQLRPATRGPGKLRERQLRGREDAPQHPRAAHGLRHLQPPGKEIHRGQGSGEKGSARRVRRARRTRGSPAKGLGCFRPSRRPPPGPRLPLCSGLEDPVPDSPARHDPGARNAAETSPAARTPAH</sequence>
<feature type="compositionally biased region" description="Basic residues" evidence="1">
    <location>
        <begin position="140"/>
        <end position="150"/>
    </location>
</feature>
<accession>A0ABN8YT23</accession>
<name>A0ABN8YT23_RANTA</name>
<organism evidence="2 3">
    <name type="scientific">Rangifer tarandus platyrhynchus</name>
    <name type="common">Svalbard reindeer</name>
    <dbReference type="NCBI Taxonomy" id="3082113"/>
    <lineage>
        <taxon>Eukaryota</taxon>
        <taxon>Metazoa</taxon>
        <taxon>Chordata</taxon>
        <taxon>Craniata</taxon>
        <taxon>Vertebrata</taxon>
        <taxon>Euteleostomi</taxon>
        <taxon>Mammalia</taxon>
        <taxon>Eutheria</taxon>
        <taxon>Laurasiatheria</taxon>
        <taxon>Artiodactyla</taxon>
        <taxon>Ruminantia</taxon>
        <taxon>Pecora</taxon>
        <taxon>Cervidae</taxon>
        <taxon>Odocoileinae</taxon>
        <taxon>Rangifer</taxon>
    </lineage>
</organism>
<feature type="compositionally biased region" description="Basic and acidic residues" evidence="1">
    <location>
        <begin position="14"/>
        <end position="23"/>
    </location>
</feature>
<proteinExistence type="predicted"/>
<feature type="compositionally biased region" description="Basic and acidic residues" evidence="1">
    <location>
        <begin position="96"/>
        <end position="110"/>
    </location>
</feature>
<feature type="compositionally biased region" description="Polar residues" evidence="1">
    <location>
        <begin position="1"/>
        <end position="11"/>
    </location>
</feature>
<protein>
    <submittedName>
        <fullName evidence="2">Uncharacterized protein</fullName>
    </submittedName>
</protein>
<reference evidence="2" key="1">
    <citation type="submission" date="2023-04" db="EMBL/GenBank/DDBJ databases">
        <authorList>
            <consortium name="ELIXIR-Norway"/>
        </authorList>
    </citation>
    <scope>NUCLEOTIDE SEQUENCE [LARGE SCALE GENOMIC DNA]</scope>
</reference>
<evidence type="ECO:0000313" key="2">
    <source>
        <dbReference type="EMBL" id="CAI9164732.1"/>
    </source>
</evidence>
<feature type="region of interest" description="Disordered" evidence="1">
    <location>
        <begin position="1"/>
        <end position="208"/>
    </location>
</feature>
<evidence type="ECO:0000256" key="1">
    <source>
        <dbReference type="SAM" id="MobiDB-lite"/>
    </source>
</evidence>
<keyword evidence="3" id="KW-1185">Reference proteome</keyword>
<gene>
    <name evidence="2" type="ORF">MRATA1EN1_LOCUS13694</name>
</gene>
<dbReference type="Proteomes" id="UP001176941">
    <property type="component" value="Chromosome 23"/>
</dbReference>
<evidence type="ECO:0000313" key="3">
    <source>
        <dbReference type="Proteomes" id="UP001176941"/>
    </source>
</evidence>